<reference evidence="2" key="2">
    <citation type="submission" date="2023-06" db="EMBL/GenBank/DDBJ databases">
        <authorList>
            <consortium name="Lawrence Berkeley National Laboratory"/>
            <person name="Haridas S."/>
            <person name="Hensen N."/>
            <person name="Bonometti L."/>
            <person name="Westerberg I."/>
            <person name="Brannstrom I.O."/>
            <person name="Guillou S."/>
            <person name="Cros-Aarteil S."/>
            <person name="Calhoun S."/>
            <person name="Kuo A."/>
            <person name="Mondo S."/>
            <person name="Pangilinan J."/>
            <person name="Riley R."/>
            <person name="Labutti K."/>
            <person name="Andreopoulos B."/>
            <person name="Lipzen A."/>
            <person name="Chen C."/>
            <person name="Yanf M."/>
            <person name="Daum C."/>
            <person name="Ng V."/>
            <person name="Clum A."/>
            <person name="Steindorff A."/>
            <person name="Ohm R."/>
            <person name="Martin F."/>
            <person name="Silar P."/>
            <person name="Natvig D."/>
            <person name="Lalanne C."/>
            <person name="Gautier V."/>
            <person name="Ament-Velasquez S.L."/>
            <person name="Kruys A."/>
            <person name="Hutchinson M.I."/>
            <person name="Powell A.J."/>
            <person name="Barry K."/>
            <person name="Miller A.N."/>
            <person name="Grigoriev I.V."/>
            <person name="Debuchy R."/>
            <person name="Gladieux P."/>
            <person name="Thoren M.H."/>
            <person name="Johannesson H."/>
        </authorList>
    </citation>
    <scope>NUCLEOTIDE SEQUENCE</scope>
    <source>
        <strain evidence="2">CBS 118394</strain>
    </source>
</reference>
<feature type="compositionally biased region" description="Low complexity" evidence="1">
    <location>
        <begin position="1"/>
        <end position="13"/>
    </location>
</feature>
<name>A0AAE0IAY1_9PEZI</name>
<feature type="compositionally biased region" description="Low complexity" evidence="1">
    <location>
        <begin position="483"/>
        <end position="497"/>
    </location>
</feature>
<feature type="compositionally biased region" description="Low complexity" evidence="1">
    <location>
        <begin position="225"/>
        <end position="242"/>
    </location>
</feature>
<evidence type="ECO:0000313" key="3">
    <source>
        <dbReference type="Proteomes" id="UP001283341"/>
    </source>
</evidence>
<feature type="compositionally biased region" description="Low complexity" evidence="1">
    <location>
        <begin position="350"/>
        <end position="365"/>
    </location>
</feature>
<sequence>MAQPSSSFNSNNPFRRKPLSASSTPQPSFTSPVSVPGAYSPAAASVAASSASSGSGTVPALPSGDQFRSQLQALARPAQPAPATSFQKAKIVKRVRVQSPPPSSPESAGAPDRFPPAERDDNVEDDDDESTSSSDDDGEVRDPFGNIPVRSLTNREETRTEQAPASLHRPPPNPFQKTLEDLELASKETREVPSGAPGASGLRGTLDVDAFRRLLLTGQAGGPGPLQAAAASSDPSPAQSGSHPVTPGGDGASITDASSVSRQSIFDAAFQTQDTPRTSHEISEAEPEGDQHGTAGSARSNMPPPPTARRKPPPPSSRHGKLIKVELKGKEVIATQDAARPSSSSGRTDLAASPSFPAASLQPQSPTTPSDVNKPLPPAPLGSPPDGGVESIFDREAAGKVPELDGEPETMVVPLPRPPTAPNLSHATPSAGVTTPKPSKKPAPPPRRQPHGRSDSRQSVTTLTSATPLQAEDTEPSVRRPSLDSIRSRSSSLRVSVHAPTPPPPRRSTHMPARPSSSSITSPSNVSFSSIATTGSERSPSDAVEFSPLPGNQQAPLYGVASSETGRISSVTTPAAAGSSSTVVERDHLSTGAPHHHHHSKLSPPPPPPARNASVRSKRPPSVSSLDATSRRMPLATTHSSSMGPPPPPPPSRQRGGSKGSMDGSSGGGGGTAAASTVVVPKRTSVDSVRILEQTLAEEPGGLADDPAPTAALEAATAANDILADLTALQREVDALRGRYEKGG</sequence>
<feature type="compositionally biased region" description="Basic and acidic residues" evidence="1">
    <location>
        <begin position="178"/>
        <end position="191"/>
    </location>
</feature>
<feature type="compositionally biased region" description="Low complexity" evidence="1">
    <location>
        <begin position="516"/>
        <end position="530"/>
    </location>
</feature>
<feature type="compositionally biased region" description="Polar residues" evidence="1">
    <location>
        <begin position="422"/>
        <end position="433"/>
    </location>
</feature>
<feature type="compositionally biased region" description="Basic residues" evidence="1">
    <location>
        <begin position="308"/>
        <end position="322"/>
    </location>
</feature>
<evidence type="ECO:0000256" key="1">
    <source>
        <dbReference type="SAM" id="MobiDB-lite"/>
    </source>
</evidence>
<dbReference type="AlphaFoldDB" id="A0AAE0IAY1"/>
<evidence type="ECO:0000313" key="2">
    <source>
        <dbReference type="EMBL" id="KAK3321615.1"/>
    </source>
</evidence>
<gene>
    <name evidence="2" type="ORF">B0H66DRAFT_530986</name>
</gene>
<comment type="caution">
    <text evidence="2">The sequence shown here is derived from an EMBL/GenBank/DDBJ whole genome shotgun (WGS) entry which is preliminary data.</text>
</comment>
<feature type="compositionally biased region" description="Low complexity" evidence="1">
    <location>
        <begin position="31"/>
        <end position="60"/>
    </location>
</feature>
<feature type="compositionally biased region" description="Polar residues" evidence="1">
    <location>
        <begin position="20"/>
        <end position="30"/>
    </location>
</feature>
<accession>A0AAE0IAY1</accession>
<dbReference type="EMBL" id="JAUEDM010000003">
    <property type="protein sequence ID" value="KAK3321615.1"/>
    <property type="molecule type" value="Genomic_DNA"/>
</dbReference>
<reference evidence="2" key="1">
    <citation type="journal article" date="2023" name="Mol. Phylogenet. Evol.">
        <title>Genome-scale phylogeny and comparative genomics of the fungal order Sordariales.</title>
        <authorList>
            <person name="Hensen N."/>
            <person name="Bonometti L."/>
            <person name="Westerberg I."/>
            <person name="Brannstrom I.O."/>
            <person name="Guillou S."/>
            <person name="Cros-Aarteil S."/>
            <person name="Calhoun S."/>
            <person name="Haridas S."/>
            <person name="Kuo A."/>
            <person name="Mondo S."/>
            <person name="Pangilinan J."/>
            <person name="Riley R."/>
            <person name="LaButti K."/>
            <person name="Andreopoulos B."/>
            <person name="Lipzen A."/>
            <person name="Chen C."/>
            <person name="Yan M."/>
            <person name="Daum C."/>
            <person name="Ng V."/>
            <person name="Clum A."/>
            <person name="Steindorff A."/>
            <person name="Ohm R.A."/>
            <person name="Martin F."/>
            <person name="Silar P."/>
            <person name="Natvig D.O."/>
            <person name="Lalanne C."/>
            <person name="Gautier V."/>
            <person name="Ament-Velasquez S.L."/>
            <person name="Kruys A."/>
            <person name="Hutchinson M.I."/>
            <person name="Powell A.J."/>
            <person name="Barry K."/>
            <person name="Miller A.N."/>
            <person name="Grigoriev I.V."/>
            <person name="Debuchy R."/>
            <person name="Gladieux P."/>
            <person name="Hiltunen Thoren M."/>
            <person name="Johannesson H."/>
        </authorList>
    </citation>
    <scope>NUCLEOTIDE SEQUENCE</scope>
    <source>
        <strain evidence="2">CBS 118394</strain>
    </source>
</reference>
<feature type="compositionally biased region" description="Low complexity" evidence="1">
    <location>
        <begin position="70"/>
        <end position="83"/>
    </location>
</feature>
<dbReference type="Proteomes" id="UP001283341">
    <property type="component" value="Unassembled WGS sequence"/>
</dbReference>
<protein>
    <submittedName>
        <fullName evidence="2">Uncharacterized protein</fullName>
    </submittedName>
</protein>
<feature type="compositionally biased region" description="Polar residues" evidence="1">
    <location>
        <begin position="255"/>
        <end position="276"/>
    </location>
</feature>
<feature type="compositionally biased region" description="Polar residues" evidence="1">
    <location>
        <begin position="562"/>
        <end position="583"/>
    </location>
</feature>
<feature type="compositionally biased region" description="Acidic residues" evidence="1">
    <location>
        <begin position="121"/>
        <end position="139"/>
    </location>
</feature>
<feature type="region of interest" description="Disordered" evidence="1">
    <location>
        <begin position="217"/>
        <end position="685"/>
    </location>
</feature>
<organism evidence="2 3">
    <name type="scientific">Apodospora peruviana</name>
    <dbReference type="NCBI Taxonomy" id="516989"/>
    <lineage>
        <taxon>Eukaryota</taxon>
        <taxon>Fungi</taxon>
        <taxon>Dikarya</taxon>
        <taxon>Ascomycota</taxon>
        <taxon>Pezizomycotina</taxon>
        <taxon>Sordariomycetes</taxon>
        <taxon>Sordariomycetidae</taxon>
        <taxon>Sordariales</taxon>
        <taxon>Lasiosphaeriaceae</taxon>
        <taxon>Apodospora</taxon>
    </lineage>
</organism>
<feature type="region of interest" description="Disordered" evidence="1">
    <location>
        <begin position="1"/>
        <end position="205"/>
    </location>
</feature>
<proteinExistence type="predicted"/>
<feature type="compositionally biased region" description="Polar residues" evidence="1">
    <location>
        <begin position="457"/>
        <end position="468"/>
    </location>
</feature>
<keyword evidence="3" id="KW-1185">Reference proteome</keyword>